<dbReference type="PANTHER" id="PTHR43000">
    <property type="entry name" value="DTDP-D-GLUCOSE 4,6-DEHYDRATASE-RELATED"/>
    <property type="match status" value="1"/>
</dbReference>
<dbReference type="EMBL" id="PFLW01000028">
    <property type="protein sequence ID" value="PIY89384.1"/>
    <property type="molecule type" value="Genomic_DNA"/>
</dbReference>
<evidence type="ECO:0000259" key="2">
    <source>
        <dbReference type="Pfam" id="PF01370"/>
    </source>
</evidence>
<dbReference type="Gene3D" id="3.40.50.720">
    <property type="entry name" value="NAD(P)-binding Rossmann-like Domain"/>
    <property type="match status" value="1"/>
</dbReference>
<evidence type="ECO:0000313" key="4">
    <source>
        <dbReference type="Proteomes" id="UP000230767"/>
    </source>
</evidence>
<proteinExistence type="inferred from homology"/>
<comment type="similarity">
    <text evidence="1">Belongs to the NAD(P)-dependent epimerase/dehydratase family.</text>
</comment>
<organism evidence="3 4">
    <name type="scientific">Candidatus Nealsonbacteria bacterium CG_4_10_14_0_8_um_filter_37_14</name>
    <dbReference type="NCBI Taxonomy" id="1974684"/>
    <lineage>
        <taxon>Bacteria</taxon>
        <taxon>Candidatus Nealsoniibacteriota</taxon>
    </lineage>
</organism>
<comment type="caution">
    <text evidence="3">The sequence shown here is derived from an EMBL/GenBank/DDBJ whole genome shotgun (WGS) entry which is preliminary data.</text>
</comment>
<feature type="non-terminal residue" evidence="3">
    <location>
        <position position="154"/>
    </location>
</feature>
<dbReference type="InterPro" id="IPR001509">
    <property type="entry name" value="Epimerase_deHydtase"/>
</dbReference>
<evidence type="ECO:0000256" key="1">
    <source>
        <dbReference type="ARBA" id="ARBA00007637"/>
    </source>
</evidence>
<dbReference type="AlphaFoldDB" id="A0A2M7R7D2"/>
<dbReference type="Pfam" id="PF01370">
    <property type="entry name" value="Epimerase"/>
    <property type="match status" value="1"/>
</dbReference>
<feature type="domain" description="NAD-dependent epimerase/dehydratase" evidence="2">
    <location>
        <begin position="7"/>
        <end position="153"/>
    </location>
</feature>
<protein>
    <submittedName>
        <fullName evidence="3">Nucleoside-diphosphate sugar epimerase</fullName>
    </submittedName>
</protein>
<reference evidence="4" key="1">
    <citation type="submission" date="2017-09" db="EMBL/GenBank/DDBJ databases">
        <title>Depth-based differentiation of microbial function through sediment-hosted aquifers and enrichment of novel symbionts in the deep terrestrial subsurface.</title>
        <authorList>
            <person name="Probst A.J."/>
            <person name="Ladd B."/>
            <person name="Jarett J.K."/>
            <person name="Geller-Mcgrath D.E."/>
            <person name="Sieber C.M.K."/>
            <person name="Emerson J.B."/>
            <person name="Anantharaman K."/>
            <person name="Thomas B.C."/>
            <person name="Malmstrom R."/>
            <person name="Stieglmeier M."/>
            <person name="Klingl A."/>
            <person name="Woyke T."/>
            <person name="Ryan C.M."/>
            <person name="Banfield J.F."/>
        </authorList>
    </citation>
    <scope>NUCLEOTIDE SEQUENCE [LARGE SCALE GENOMIC DNA]</scope>
</reference>
<dbReference type="SUPFAM" id="SSF51735">
    <property type="entry name" value="NAD(P)-binding Rossmann-fold domains"/>
    <property type="match status" value="1"/>
</dbReference>
<dbReference type="InterPro" id="IPR036291">
    <property type="entry name" value="NAD(P)-bd_dom_sf"/>
</dbReference>
<sequence length="154" mass="17372">MKVIKKILITGSSGTIGTRLFEKLLERGNKVVGFDKRPNIWHLGLDKLTIRGNLLNQKDINKIPVNYDLIVHLAANPYVHNSVLNPDLAKENMDMTYNILEFARRKKIKNFIFSSSREIYGNKEGKSPFKEKDVSIALSESPYAATKIGAEALI</sequence>
<dbReference type="Proteomes" id="UP000230767">
    <property type="component" value="Unassembled WGS sequence"/>
</dbReference>
<gene>
    <name evidence="3" type="ORF">COY73_01065</name>
</gene>
<evidence type="ECO:0000313" key="3">
    <source>
        <dbReference type="EMBL" id="PIY89384.1"/>
    </source>
</evidence>
<accession>A0A2M7R7D2</accession>
<name>A0A2M7R7D2_9BACT</name>